<dbReference type="EMBL" id="CP001349">
    <property type="protein sequence ID" value="ACL60525.1"/>
    <property type="molecule type" value="Genomic_DNA"/>
</dbReference>
<accession>B8IQL3</accession>
<dbReference type="OrthoDB" id="8003682at2"/>
<keyword evidence="2" id="KW-1185">Reference proteome</keyword>
<organism evidence="1 2">
    <name type="scientific">Methylobacterium nodulans (strain LMG 21967 / CNCM I-2342 / ORS 2060)</name>
    <dbReference type="NCBI Taxonomy" id="460265"/>
    <lineage>
        <taxon>Bacteria</taxon>
        <taxon>Pseudomonadati</taxon>
        <taxon>Pseudomonadota</taxon>
        <taxon>Alphaproteobacteria</taxon>
        <taxon>Hyphomicrobiales</taxon>
        <taxon>Methylobacteriaceae</taxon>
        <taxon>Methylobacterium</taxon>
    </lineage>
</organism>
<proteinExistence type="predicted"/>
<evidence type="ECO:0000313" key="1">
    <source>
        <dbReference type="EMBL" id="ACL60525.1"/>
    </source>
</evidence>
<dbReference type="RefSeq" id="WP_015932127.1">
    <property type="nucleotide sequence ID" value="NC_011894.1"/>
</dbReference>
<dbReference type="KEGG" id="mno:Mnod_5688"/>
<name>B8IQL3_METNO</name>
<protein>
    <submittedName>
        <fullName evidence="1">Uncharacterized protein</fullName>
    </submittedName>
</protein>
<reference evidence="1 2" key="1">
    <citation type="submission" date="2009-01" db="EMBL/GenBank/DDBJ databases">
        <title>Complete sequence of chromosome of Methylobacterium nodulans ORS 2060.</title>
        <authorList>
            <consortium name="US DOE Joint Genome Institute"/>
            <person name="Lucas S."/>
            <person name="Copeland A."/>
            <person name="Lapidus A."/>
            <person name="Glavina del Rio T."/>
            <person name="Dalin E."/>
            <person name="Tice H."/>
            <person name="Bruce D."/>
            <person name="Goodwin L."/>
            <person name="Pitluck S."/>
            <person name="Sims D."/>
            <person name="Brettin T."/>
            <person name="Detter J.C."/>
            <person name="Han C."/>
            <person name="Larimer F."/>
            <person name="Land M."/>
            <person name="Hauser L."/>
            <person name="Kyrpides N."/>
            <person name="Ivanova N."/>
            <person name="Marx C.J."/>
            <person name="Richardson P."/>
        </authorList>
    </citation>
    <scope>NUCLEOTIDE SEQUENCE [LARGE SCALE GENOMIC DNA]</scope>
    <source>
        <strain evidence="2">LMG 21967 / CNCM I-2342 / ORS 2060</strain>
    </source>
</reference>
<evidence type="ECO:0000313" key="2">
    <source>
        <dbReference type="Proteomes" id="UP000008207"/>
    </source>
</evidence>
<gene>
    <name evidence="1" type="ordered locus">Mnod_5688</name>
</gene>
<sequence>MGELYKLKHVTGEQVEAAVLAYLADPTPGMRLTAEGVAIDIAAVILANPYA</sequence>
<dbReference type="AlphaFoldDB" id="B8IQL3"/>
<dbReference type="Proteomes" id="UP000008207">
    <property type="component" value="Chromosome"/>
</dbReference>
<dbReference type="HOGENOM" id="CLU_3100721_0_0_5"/>